<keyword evidence="2" id="KW-1133">Transmembrane helix</keyword>
<accession>A0A433CZT5</accession>
<feature type="compositionally biased region" description="Low complexity" evidence="1">
    <location>
        <begin position="426"/>
        <end position="438"/>
    </location>
</feature>
<evidence type="ECO:0000256" key="1">
    <source>
        <dbReference type="SAM" id="MobiDB-lite"/>
    </source>
</evidence>
<dbReference type="OrthoDB" id="114080at2759"/>
<dbReference type="EMBL" id="RBNI01009622">
    <property type="protein sequence ID" value="RUP44096.1"/>
    <property type="molecule type" value="Genomic_DNA"/>
</dbReference>
<comment type="caution">
    <text evidence="4">The sequence shown here is derived from an EMBL/GenBank/DDBJ whole genome shotgun (WGS) entry which is preliminary data.</text>
</comment>
<evidence type="ECO:0000313" key="5">
    <source>
        <dbReference type="Proteomes" id="UP000268093"/>
    </source>
</evidence>
<keyword evidence="2" id="KW-0472">Membrane</keyword>
<dbReference type="PANTHER" id="PTHR34761">
    <property type="entry name" value="NUCLEOLUS AND NEURAL PROGENITOR PROTEIN"/>
    <property type="match status" value="1"/>
</dbReference>
<dbReference type="Pfam" id="PF14780">
    <property type="entry name" value="NEPRO_N"/>
    <property type="match status" value="1"/>
</dbReference>
<dbReference type="InterPro" id="IPR027951">
    <property type="entry name" value="Nepro_N"/>
</dbReference>
<feature type="region of interest" description="Disordered" evidence="1">
    <location>
        <begin position="413"/>
        <end position="452"/>
    </location>
</feature>
<reference evidence="4 5" key="1">
    <citation type="journal article" date="2018" name="New Phytol.">
        <title>Phylogenomics of Endogonaceae and evolution of mycorrhizas within Mucoromycota.</title>
        <authorList>
            <person name="Chang Y."/>
            <person name="Desiro A."/>
            <person name="Na H."/>
            <person name="Sandor L."/>
            <person name="Lipzen A."/>
            <person name="Clum A."/>
            <person name="Barry K."/>
            <person name="Grigoriev I.V."/>
            <person name="Martin F.M."/>
            <person name="Stajich J.E."/>
            <person name="Smith M.E."/>
            <person name="Bonito G."/>
            <person name="Spatafora J.W."/>
        </authorList>
    </citation>
    <scope>NUCLEOTIDE SEQUENCE [LARGE SCALE GENOMIC DNA]</scope>
    <source>
        <strain evidence="4 5">GMNB39</strain>
    </source>
</reference>
<feature type="domain" description="Nucleolus and neural progenitor protein-like N-terminal" evidence="3">
    <location>
        <begin position="43"/>
        <end position="143"/>
    </location>
</feature>
<sequence length="555" mass="61945">MLSSPPPVFSLRIIPAPPLQSLPCPLTPLDFAQDHDPKLRRLTFLQKCFQKRNFWNEAAVLDRLYYKNKNQHRQAGYWWKLCEVRRLLNRLKEIDLSGLTSNLTRAFYGGKPLKKAKGPMETIPSREYLTYAMHRMVGAVLIMDKKRIGMYRRLPLLYSLGILLLVHSFIPIFSSFHVLLKQTQFMPLALLVTSILSRLAILTRVWTTEVEECFELLKDWRATFPEASTKSHDTPDYEGELPTSLVEARELFARHNQKLNGALSGTVAMTEPPPTLAPGWIATKTPQVMDVIGIDIELEDMGEPIELDQPDHIPPTVRSVNFPSDDVVDSEVVQQPKKTEEPKGSAGVVTTEIIMREATGDVPTLPATNLMVRVKKQNKEFNDGVVTPIPGQASRSVPPSLVKADSVPFSTTLQSANREAKRSKNTSSTLAPSSTSLARPDLLQSSSITPPTRTINNAVKKRVKDSRVSKLPPLSSLFPPSIVELETKKETQMVEEGKRAAKKIRVMAEESDERAVTKTGKGKGRVATKNNVEGFKNMKVAKPSSDEIDDIFGGF</sequence>
<dbReference type="PANTHER" id="PTHR34761:SF1">
    <property type="entry name" value="NUCLEOLUS AND NEURAL PROGENITOR PROTEIN"/>
    <property type="match status" value="1"/>
</dbReference>
<name>A0A433CZT5_9FUNG</name>
<organism evidence="4 5">
    <name type="scientific">Jimgerdemannia flammicorona</name>
    <dbReference type="NCBI Taxonomy" id="994334"/>
    <lineage>
        <taxon>Eukaryota</taxon>
        <taxon>Fungi</taxon>
        <taxon>Fungi incertae sedis</taxon>
        <taxon>Mucoromycota</taxon>
        <taxon>Mucoromycotina</taxon>
        <taxon>Endogonomycetes</taxon>
        <taxon>Endogonales</taxon>
        <taxon>Endogonaceae</taxon>
        <taxon>Jimgerdemannia</taxon>
    </lineage>
</organism>
<feature type="compositionally biased region" description="Polar residues" evidence="1">
    <location>
        <begin position="443"/>
        <end position="452"/>
    </location>
</feature>
<keyword evidence="5" id="KW-1185">Reference proteome</keyword>
<dbReference type="Proteomes" id="UP000268093">
    <property type="component" value="Unassembled WGS sequence"/>
</dbReference>
<keyword evidence="2" id="KW-0812">Transmembrane</keyword>
<protein>
    <recommendedName>
        <fullName evidence="3">Nucleolus and neural progenitor protein-like N-terminal domain-containing protein</fullName>
    </recommendedName>
</protein>
<proteinExistence type="predicted"/>
<evidence type="ECO:0000313" key="4">
    <source>
        <dbReference type="EMBL" id="RUP44096.1"/>
    </source>
</evidence>
<dbReference type="InterPro" id="IPR052835">
    <property type="entry name" value="Nepro"/>
</dbReference>
<feature type="transmembrane region" description="Helical" evidence="2">
    <location>
        <begin position="156"/>
        <end position="179"/>
    </location>
</feature>
<dbReference type="GO" id="GO:0005634">
    <property type="term" value="C:nucleus"/>
    <property type="evidence" value="ECO:0007669"/>
    <property type="project" value="TreeGrafter"/>
</dbReference>
<dbReference type="AlphaFoldDB" id="A0A433CZT5"/>
<evidence type="ECO:0000259" key="3">
    <source>
        <dbReference type="Pfam" id="PF14780"/>
    </source>
</evidence>
<evidence type="ECO:0000256" key="2">
    <source>
        <dbReference type="SAM" id="Phobius"/>
    </source>
</evidence>
<gene>
    <name evidence="4" type="ORF">BC936DRAFT_149950</name>
</gene>